<proteinExistence type="inferred from homology"/>
<evidence type="ECO:0000256" key="3">
    <source>
        <dbReference type="ARBA" id="ARBA00022578"/>
    </source>
</evidence>
<evidence type="ECO:0000259" key="6">
    <source>
        <dbReference type="Pfam" id="PF01385"/>
    </source>
</evidence>
<dbReference type="NCBIfam" id="TIGR01766">
    <property type="entry name" value="IS200/IS605 family accessory protein TnpB-like domain"/>
    <property type="match status" value="1"/>
</dbReference>
<dbReference type="GO" id="GO:0032196">
    <property type="term" value="P:transposition"/>
    <property type="evidence" value="ECO:0007669"/>
    <property type="project" value="UniProtKB-KW"/>
</dbReference>
<keyword evidence="9" id="KW-1185">Reference proteome</keyword>
<dbReference type="PANTHER" id="PTHR30405">
    <property type="entry name" value="TRANSPOSASE"/>
    <property type="match status" value="1"/>
</dbReference>
<keyword evidence="5" id="KW-0233">DNA recombination</keyword>
<dbReference type="GO" id="GO:0006310">
    <property type="term" value="P:DNA recombination"/>
    <property type="evidence" value="ECO:0007669"/>
    <property type="project" value="UniProtKB-KW"/>
</dbReference>
<dbReference type="InterPro" id="IPR051399">
    <property type="entry name" value="RNA-guided_DNA_endo/Transpos"/>
</dbReference>
<dbReference type="PANTHER" id="PTHR30405:SF11">
    <property type="entry name" value="RNA-GUIDED DNA ENDONUCLEASE RV2885C-RELATED"/>
    <property type="match status" value="1"/>
</dbReference>
<evidence type="ECO:0000256" key="5">
    <source>
        <dbReference type="ARBA" id="ARBA00023172"/>
    </source>
</evidence>
<comment type="caution">
    <text evidence="8">The sequence shown here is derived from an EMBL/GenBank/DDBJ whole genome shotgun (WGS) entry which is preliminary data.</text>
</comment>
<dbReference type="InterPro" id="IPR010095">
    <property type="entry name" value="Cas12f1-like_TNB"/>
</dbReference>
<dbReference type="Pfam" id="PF07282">
    <property type="entry name" value="Cas12f1-like_TNB"/>
    <property type="match status" value="1"/>
</dbReference>
<dbReference type="GO" id="GO:0003677">
    <property type="term" value="F:DNA binding"/>
    <property type="evidence" value="ECO:0007669"/>
    <property type="project" value="UniProtKB-KW"/>
</dbReference>
<evidence type="ECO:0000313" key="8">
    <source>
        <dbReference type="EMBL" id="MBA8950305.1"/>
    </source>
</evidence>
<feature type="domain" description="Cas12f1-like TNB" evidence="7">
    <location>
        <begin position="280"/>
        <end position="346"/>
    </location>
</feature>
<dbReference type="RefSeq" id="WP_182842745.1">
    <property type="nucleotide sequence ID" value="NZ_BAAALP010000002.1"/>
</dbReference>
<evidence type="ECO:0000256" key="4">
    <source>
        <dbReference type="ARBA" id="ARBA00023125"/>
    </source>
</evidence>
<reference evidence="8 9" key="1">
    <citation type="submission" date="2020-08" db="EMBL/GenBank/DDBJ databases">
        <title>Genomic Encyclopedia of Type Strains, Phase IV (KMG-IV): sequencing the most valuable type-strain genomes for metagenomic binning, comparative biology and taxonomic classification.</title>
        <authorList>
            <person name="Goeker M."/>
        </authorList>
    </citation>
    <scope>NUCLEOTIDE SEQUENCE [LARGE SCALE GENOMIC DNA]</scope>
    <source>
        <strain evidence="8 9">DSM 44197</strain>
    </source>
</reference>
<dbReference type="AlphaFoldDB" id="A0A7W3QKD4"/>
<keyword evidence="3" id="KW-0815">Transposition</keyword>
<protein>
    <submittedName>
        <fullName evidence="8">IS605 OrfB family transposase</fullName>
    </submittedName>
</protein>
<name>A0A7W3QKD4_ACTNM</name>
<accession>A0A7W3QKD4</accession>
<keyword evidence="4" id="KW-0238">DNA-binding</keyword>
<evidence type="ECO:0000313" key="9">
    <source>
        <dbReference type="Proteomes" id="UP000572680"/>
    </source>
</evidence>
<organism evidence="8 9">
    <name type="scientific">Actinomadura namibiensis</name>
    <dbReference type="NCBI Taxonomy" id="182080"/>
    <lineage>
        <taxon>Bacteria</taxon>
        <taxon>Bacillati</taxon>
        <taxon>Actinomycetota</taxon>
        <taxon>Actinomycetes</taxon>
        <taxon>Streptosporangiales</taxon>
        <taxon>Thermomonosporaceae</taxon>
        <taxon>Actinomadura</taxon>
    </lineage>
</organism>
<dbReference type="EMBL" id="JACJIA010000002">
    <property type="protein sequence ID" value="MBA8950305.1"/>
    <property type="molecule type" value="Genomic_DNA"/>
</dbReference>
<evidence type="ECO:0000259" key="7">
    <source>
        <dbReference type="Pfam" id="PF07282"/>
    </source>
</evidence>
<dbReference type="Pfam" id="PF01385">
    <property type="entry name" value="OrfB_IS605"/>
    <property type="match status" value="1"/>
</dbReference>
<feature type="domain" description="Probable transposase IS891/IS1136/IS1341" evidence="6">
    <location>
        <begin position="153"/>
        <end position="249"/>
    </location>
</feature>
<dbReference type="InterPro" id="IPR001959">
    <property type="entry name" value="Transposase"/>
</dbReference>
<evidence type="ECO:0000256" key="2">
    <source>
        <dbReference type="ARBA" id="ARBA00011044"/>
    </source>
</evidence>
<evidence type="ECO:0000256" key="1">
    <source>
        <dbReference type="ARBA" id="ARBA00008761"/>
    </source>
</evidence>
<gene>
    <name evidence="8" type="ORF">HNR61_001918</name>
</gene>
<comment type="similarity">
    <text evidence="1">In the C-terminal section; belongs to the transposase 35 family.</text>
</comment>
<sequence length="363" mass="41217">MKVSVQIRLLPTRSQEEALAAALVACDEAADLVSDLAWERRVFRRIDLQKAMYAEVKALGLSAQPAIHVIRKVADAYATGRKKKRRLRAGAAQPYDDRCLSWQYEARTVSIWTVKGRVKRLAYTGSAEQLAQVAAYRLGESDLVCREGMWFLHVTCEVPEAPLNREPDGFIGVDLGIVNIATTGNGSRYAGKRLNRYRERQRRLRIRLQSKGTRSAKRLMRKRRCKERRTSTHENHRIAKCIVAEAERTGRGIALEDLQDLRERVRLRKPQRVTLHSWSFHQLREFITYKARRAGVVVVCVDPACTSRMCSWCGHCDKRNRLDQAAFECRSCGVVAHADRNAARNIAERGVSCWAAVGQPYAA</sequence>
<dbReference type="Proteomes" id="UP000572680">
    <property type="component" value="Unassembled WGS sequence"/>
</dbReference>
<comment type="similarity">
    <text evidence="2">In the N-terminal section; belongs to the transposase 2 family.</text>
</comment>
<dbReference type="NCBIfam" id="NF040570">
    <property type="entry name" value="guided_TnpB"/>
    <property type="match status" value="1"/>
</dbReference>